<keyword evidence="4" id="KW-1003">Cell membrane</keyword>
<keyword evidence="11" id="KW-0418">Kinase</keyword>
<feature type="domain" description="PAC" evidence="24">
    <location>
        <begin position="188"/>
        <end position="242"/>
    </location>
</feature>
<dbReference type="PROSITE" id="PS50110">
    <property type="entry name" value="RESPONSE_REGULATORY"/>
    <property type="match status" value="2"/>
</dbReference>
<dbReference type="InterPro" id="IPR036890">
    <property type="entry name" value="HATPase_C_sf"/>
</dbReference>
<sequence length="1482" mass="166004">MNEVLDAAGIGRWEVTADGRVTWNDAMLPLHGACGVPDCLEQWQALLADGCVLDFLSEPPAGASSRPIRVRCHPRCCAEWCFDITATYRVVDEPGESGVWSGVATPRPKMEAPMSAEVYEQILNMVGVGVTVAPAEAPMHLSYVNRAFKEMVGYDHDELHGRDCTFLHGEETNREAVETVIGAIQDGKHCKVVLKNYRKDGSSFFNELHVRPLRDPNGAISHFAAFQRDVTLEKNLEFERLRSERLFREVFDKAAIGIVIVGPERRPLHVNPEMCRILGRDAEVIKKTKFEEVTHPEDIVADVTLFQELLNGERNFYQMDKRYIRPDGSVVWGHLMVSLVEIQTELGNHYLPLAMVEDITETKRFVEEQKHAERRLQEISTRLSLAIQPAHIGIWDYNLIDKSLVWDDRMYELYGVDRADFSGAIDAWEKAVYADDLQAAQAEVATAIAGERVFDTEFRVLLPSGEIRHIKADAMVLKDEDGNPNRMIGTNYDITPRKSTEKKLKYRNALLKAQQEASPAGILIVHHENGTQLCEWNPRFFDIWNLDEEDMDPTQPRAVLAAMTAEVAESDLFEGFSALGDHSVLAREVHLKAGRFIEMYAQPIRDQDDQRWGYVWFFFDITKRKEDEVTLRRALDESSRLLRLMEGREARILDLKERVNLLTDRLGEPKPYSVTGSMADKVDEGSTADFSELLALESGVDESEGSGTPDFDRDSTPIHLTALSIAEDLELQKRRADQLARKAERASRAKSVFLANMSHEIRTPLNAVIGIADLLLDTDLSNSQINLLNKLNISAKTLLGIISDILDFSKIEANQIEIEEVPFDLLEIIDNLAEMMSTRAEEKNIDVVFDLKHDLSRFLTGDPLRLSQILINLMGNAIKFTDMGIVILRIEEERVDRTHSMFLFEVIDTGIGMSKSQTEKLFQPFTQADASTTRRFGGTGLGLSICKSLTEKMGGVLEVESERGKGSTFRFRIPLELRSEKTLCDLDALELEPLEVLVVEDNQVSREILVRMMRHLRLGCLEAKGGSEALRIARSYAEEGRRLDFVLLDWQLPDIDGLQVFHELHDMSWKADPPSIVMITANGRQNLLRELHDLRLQEILVKPVTPMSLIKTFLGEGEAVDPGALRDTTLDRPLNGTQLLLVEDVQINREVATALLSRAGAQVDIAVNGVDAVHKLVDLPNRYDAVLMDVHMPEMDGYQATRIIKEKLGNRCVPVIALTAKAFNEDRKLALAAGMDDYLTKPIQIDLVIDMLTRWIPKLNEAGARGSAIEAGPDTPAIGAARVADFQPVLESVGHDRDFLVAQLNLFLTSYRDGLDRMRDLIEAERYQAAADLAHAIKGAAANLGAKAVLDSFGMLEQSLRGESPDEAHMTASGRDLAKFVEAADGFVSAHRGDPSRRESRVARPGPALEPGEAQRLFHALFEALDQCDMNAADHWRALKPTVLENADPQLVRDIQVCMDGLNFEGARKFLEKVRPKRGEGT</sequence>
<dbReference type="Pfam" id="PF13426">
    <property type="entry name" value="PAS_9"/>
    <property type="match status" value="1"/>
</dbReference>
<dbReference type="InterPro" id="IPR001789">
    <property type="entry name" value="Sig_transdc_resp-reg_receiver"/>
</dbReference>
<keyword evidence="10" id="KW-0547">Nucleotide-binding</keyword>
<dbReference type="Gene3D" id="1.10.287.130">
    <property type="match status" value="1"/>
</dbReference>
<dbReference type="SMART" id="SM00387">
    <property type="entry name" value="HATPase_c"/>
    <property type="match status" value="1"/>
</dbReference>
<evidence type="ECO:0000256" key="17">
    <source>
        <dbReference type="ARBA" id="ARBA00068150"/>
    </source>
</evidence>
<feature type="domain" description="PAC" evidence="24">
    <location>
        <begin position="582"/>
        <end position="633"/>
    </location>
</feature>
<feature type="domain" description="PAC" evidence="24">
    <location>
        <begin position="454"/>
        <end position="506"/>
    </location>
</feature>
<evidence type="ECO:0000256" key="9">
    <source>
        <dbReference type="ARBA" id="ARBA00022737"/>
    </source>
</evidence>
<dbReference type="NCBIfam" id="TIGR00229">
    <property type="entry name" value="sensory_box"/>
    <property type="match status" value="2"/>
</dbReference>
<evidence type="ECO:0000256" key="20">
    <source>
        <dbReference type="SAM" id="MobiDB-lite"/>
    </source>
</evidence>
<keyword evidence="12" id="KW-0067">ATP-binding</keyword>
<keyword evidence="5" id="KW-0997">Cell inner membrane</keyword>
<evidence type="ECO:0000256" key="11">
    <source>
        <dbReference type="ARBA" id="ARBA00022777"/>
    </source>
</evidence>
<dbReference type="PROSITE" id="PS50894">
    <property type="entry name" value="HPT"/>
    <property type="match status" value="1"/>
</dbReference>
<dbReference type="SUPFAM" id="SSF47384">
    <property type="entry name" value="Homodimeric domain of signal transducing histidine kinase"/>
    <property type="match status" value="1"/>
</dbReference>
<feature type="domain" description="Response regulatory" evidence="22">
    <location>
        <begin position="1138"/>
        <end position="1256"/>
    </location>
</feature>
<keyword evidence="27" id="KW-1185">Reference proteome</keyword>
<evidence type="ECO:0000256" key="13">
    <source>
        <dbReference type="ARBA" id="ARBA00022989"/>
    </source>
</evidence>
<evidence type="ECO:0000259" key="24">
    <source>
        <dbReference type="PROSITE" id="PS50113"/>
    </source>
</evidence>
<dbReference type="SUPFAM" id="SSF55874">
    <property type="entry name" value="ATPase domain of HSP90 chaperone/DNA topoisomerase II/histidine kinase"/>
    <property type="match status" value="1"/>
</dbReference>
<dbReference type="Pfam" id="PF00512">
    <property type="entry name" value="HisKA"/>
    <property type="match status" value="1"/>
</dbReference>
<dbReference type="Gene3D" id="3.30.450.20">
    <property type="entry name" value="PAS domain"/>
    <property type="match status" value="4"/>
</dbReference>
<dbReference type="Pfam" id="PF13188">
    <property type="entry name" value="PAS_8"/>
    <property type="match status" value="1"/>
</dbReference>
<dbReference type="PRINTS" id="PR00344">
    <property type="entry name" value="BCTRLSENSOR"/>
</dbReference>
<accession>A0A8A4TKP6</accession>
<dbReference type="Gene3D" id="3.30.565.10">
    <property type="entry name" value="Histidine kinase-like ATPase, C-terminal domain"/>
    <property type="match status" value="1"/>
</dbReference>
<feature type="compositionally biased region" description="Basic and acidic residues" evidence="20">
    <location>
        <begin position="1391"/>
        <end position="1402"/>
    </location>
</feature>
<evidence type="ECO:0000259" key="25">
    <source>
        <dbReference type="PROSITE" id="PS50894"/>
    </source>
</evidence>
<keyword evidence="9" id="KW-0677">Repeat</keyword>
<dbReference type="SMART" id="SM00086">
    <property type="entry name" value="PAC"/>
    <property type="match status" value="4"/>
</dbReference>
<dbReference type="Proteomes" id="UP000663929">
    <property type="component" value="Chromosome"/>
</dbReference>
<dbReference type="SUPFAM" id="SSF47226">
    <property type="entry name" value="Histidine-containing phosphotransfer domain, HPT domain"/>
    <property type="match status" value="1"/>
</dbReference>
<evidence type="ECO:0000256" key="7">
    <source>
        <dbReference type="ARBA" id="ARBA00022679"/>
    </source>
</evidence>
<evidence type="ECO:0000256" key="12">
    <source>
        <dbReference type="ARBA" id="ARBA00022840"/>
    </source>
</evidence>
<keyword evidence="7" id="KW-0808">Transferase</keyword>
<evidence type="ECO:0000256" key="5">
    <source>
        <dbReference type="ARBA" id="ARBA00022519"/>
    </source>
</evidence>
<dbReference type="InterPro" id="IPR000700">
    <property type="entry name" value="PAS-assoc_C"/>
</dbReference>
<evidence type="ECO:0000313" key="27">
    <source>
        <dbReference type="Proteomes" id="UP000663929"/>
    </source>
</evidence>
<dbReference type="InterPro" id="IPR003594">
    <property type="entry name" value="HATPase_dom"/>
</dbReference>
<dbReference type="FunFam" id="1.10.287.130:FF:000002">
    <property type="entry name" value="Two-component osmosensing histidine kinase"/>
    <property type="match status" value="1"/>
</dbReference>
<dbReference type="InterPro" id="IPR005467">
    <property type="entry name" value="His_kinase_dom"/>
</dbReference>
<evidence type="ECO:0000259" key="22">
    <source>
        <dbReference type="PROSITE" id="PS50110"/>
    </source>
</evidence>
<evidence type="ECO:0000256" key="18">
    <source>
        <dbReference type="PROSITE-ProRule" id="PRU00110"/>
    </source>
</evidence>
<evidence type="ECO:0000256" key="19">
    <source>
        <dbReference type="PROSITE-ProRule" id="PRU00169"/>
    </source>
</evidence>
<evidence type="ECO:0000256" key="6">
    <source>
        <dbReference type="ARBA" id="ARBA00022553"/>
    </source>
</evidence>
<gene>
    <name evidence="26" type="ORF">J3U87_33765</name>
</gene>
<dbReference type="Gene3D" id="1.20.120.160">
    <property type="entry name" value="HPT domain"/>
    <property type="match status" value="1"/>
</dbReference>
<evidence type="ECO:0000256" key="10">
    <source>
        <dbReference type="ARBA" id="ARBA00022741"/>
    </source>
</evidence>
<keyword evidence="13" id="KW-1133">Transmembrane helix</keyword>
<keyword evidence="8" id="KW-0812">Transmembrane</keyword>
<dbReference type="Pfam" id="PF02518">
    <property type="entry name" value="HATPase_c"/>
    <property type="match status" value="1"/>
</dbReference>
<reference evidence="26" key="1">
    <citation type="submission" date="2021-03" db="EMBL/GenBank/DDBJ databases">
        <title>Acanthopleuribacteraceae sp. M133.</title>
        <authorList>
            <person name="Wang G."/>
        </authorList>
    </citation>
    <scope>NUCLEOTIDE SEQUENCE</scope>
    <source>
        <strain evidence="26">M133</strain>
    </source>
</reference>
<dbReference type="InterPro" id="IPR036097">
    <property type="entry name" value="HisK_dim/P_sf"/>
</dbReference>
<dbReference type="InterPro" id="IPR035965">
    <property type="entry name" value="PAS-like_dom_sf"/>
</dbReference>
<keyword evidence="14" id="KW-0902">Two-component regulatory system</keyword>
<evidence type="ECO:0000259" key="23">
    <source>
        <dbReference type="PROSITE" id="PS50112"/>
    </source>
</evidence>
<feature type="modified residue" description="Phosphohistidine" evidence="18">
    <location>
        <position position="1335"/>
    </location>
</feature>
<dbReference type="CDD" id="cd16922">
    <property type="entry name" value="HATPase_EvgS-ArcB-TorS-like"/>
    <property type="match status" value="1"/>
</dbReference>
<dbReference type="InterPro" id="IPR011006">
    <property type="entry name" value="CheY-like_superfamily"/>
</dbReference>
<evidence type="ECO:0000256" key="16">
    <source>
        <dbReference type="ARBA" id="ARBA00064003"/>
    </source>
</evidence>
<dbReference type="Gene3D" id="2.10.70.100">
    <property type="match status" value="1"/>
</dbReference>
<dbReference type="GO" id="GO:0005524">
    <property type="term" value="F:ATP binding"/>
    <property type="evidence" value="ECO:0007669"/>
    <property type="project" value="UniProtKB-KW"/>
</dbReference>
<dbReference type="GO" id="GO:0005886">
    <property type="term" value="C:plasma membrane"/>
    <property type="evidence" value="ECO:0007669"/>
    <property type="project" value="UniProtKB-SubCell"/>
</dbReference>
<comment type="subunit">
    <text evidence="16">At low DSF concentrations, interacts with RpfF.</text>
</comment>
<organism evidence="26 27">
    <name type="scientific">Sulfidibacter corallicola</name>
    <dbReference type="NCBI Taxonomy" id="2818388"/>
    <lineage>
        <taxon>Bacteria</taxon>
        <taxon>Pseudomonadati</taxon>
        <taxon>Acidobacteriota</taxon>
        <taxon>Holophagae</taxon>
        <taxon>Acanthopleuribacterales</taxon>
        <taxon>Acanthopleuribacteraceae</taxon>
        <taxon>Sulfidibacter</taxon>
    </lineage>
</organism>
<dbReference type="Pfam" id="PF00072">
    <property type="entry name" value="Response_reg"/>
    <property type="match status" value="2"/>
</dbReference>
<dbReference type="SUPFAM" id="SSF55785">
    <property type="entry name" value="PYP-like sensor domain (PAS domain)"/>
    <property type="match status" value="4"/>
</dbReference>
<dbReference type="CDD" id="cd00130">
    <property type="entry name" value="PAS"/>
    <property type="match status" value="3"/>
</dbReference>
<evidence type="ECO:0000313" key="26">
    <source>
        <dbReference type="EMBL" id="QTD50579.1"/>
    </source>
</evidence>
<evidence type="ECO:0000256" key="1">
    <source>
        <dbReference type="ARBA" id="ARBA00000085"/>
    </source>
</evidence>
<protein>
    <recommendedName>
        <fullName evidence="17">Sensory/regulatory protein RpfC</fullName>
        <ecNumber evidence="3">2.7.13.3</ecNumber>
    </recommendedName>
</protein>
<feature type="domain" description="PAS" evidence="23">
    <location>
        <begin position="115"/>
        <end position="171"/>
    </location>
</feature>
<dbReference type="InterPro" id="IPR000014">
    <property type="entry name" value="PAS"/>
</dbReference>
<proteinExistence type="predicted"/>
<feature type="domain" description="PAC" evidence="24">
    <location>
        <begin position="317"/>
        <end position="371"/>
    </location>
</feature>
<dbReference type="RefSeq" id="WP_237380398.1">
    <property type="nucleotide sequence ID" value="NZ_CP071793.1"/>
</dbReference>
<dbReference type="Pfam" id="PF08447">
    <property type="entry name" value="PAS_3"/>
    <property type="match status" value="2"/>
</dbReference>
<feature type="region of interest" description="Disordered" evidence="20">
    <location>
        <begin position="1390"/>
        <end position="1409"/>
    </location>
</feature>
<feature type="domain" description="Response regulatory" evidence="22">
    <location>
        <begin position="995"/>
        <end position="1117"/>
    </location>
</feature>
<feature type="domain" description="Histidine kinase" evidence="21">
    <location>
        <begin position="756"/>
        <end position="977"/>
    </location>
</feature>
<dbReference type="KEGG" id="scor:J3U87_33765"/>
<keyword evidence="15" id="KW-0472">Membrane</keyword>
<dbReference type="PROSITE" id="PS50113">
    <property type="entry name" value="PAC"/>
    <property type="match status" value="4"/>
</dbReference>
<dbReference type="FunFam" id="3.30.565.10:FF:000010">
    <property type="entry name" value="Sensor histidine kinase RcsC"/>
    <property type="match status" value="1"/>
</dbReference>
<evidence type="ECO:0000256" key="2">
    <source>
        <dbReference type="ARBA" id="ARBA00004429"/>
    </source>
</evidence>
<dbReference type="PROSITE" id="PS50109">
    <property type="entry name" value="HIS_KIN"/>
    <property type="match status" value="1"/>
</dbReference>
<dbReference type="InterPro" id="IPR036641">
    <property type="entry name" value="HPT_dom_sf"/>
</dbReference>
<evidence type="ECO:0000256" key="8">
    <source>
        <dbReference type="ARBA" id="ARBA00022692"/>
    </source>
</evidence>
<dbReference type="GO" id="GO:0000155">
    <property type="term" value="F:phosphorelay sensor kinase activity"/>
    <property type="evidence" value="ECO:0007669"/>
    <property type="project" value="InterPro"/>
</dbReference>
<evidence type="ECO:0000256" key="15">
    <source>
        <dbReference type="ARBA" id="ARBA00023136"/>
    </source>
</evidence>
<feature type="modified residue" description="4-aspartylphosphate" evidence="19">
    <location>
        <position position="1049"/>
    </location>
</feature>
<dbReference type="PROSITE" id="PS50112">
    <property type="entry name" value="PAS"/>
    <property type="match status" value="2"/>
</dbReference>
<dbReference type="EMBL" id="CP071793">
    <property type="protein sequence ID" value="QTD50579.1"/>
    <property type="molecule type" value="Genomic_DNA"/>
</dbReference>
<dbReference type="CDD" id="cd00082">
    <property type="entry name" value="HisKA"/>
    <property type="match status" value="1"/>
</dbReference>
<evidence type="ECO:0000256" key="14">
    <source>
        <dbReference type="ARBA" id="ARBA00023012"/>
    </source>
</evidence>
<name>A0A8A4TKP6_SULCO</name>
<dbReference type="Gene3D" id="3.40.50.2300">
    <property type="match status" value="2"/>
</dbReference>
<comment type="catalytic activity">
    <reaction evidence="1">
        <text>ATP + protein L-histidine = ADP + protein N-phospho-L-histidine.</text>
        <dbReference type="EC" id="2.7.13.3"/>
    </reaction>
</comment>
<evidence type="ECO:0000256" key="3">
    <source>
        <dbReference type="ARBA" id="ARBA00012438"/>
    </source>
</evidence>
<dbReference type="EC" id="2.7.13.3" evidence="3"/>
<dbReference type="InterPro" id="IPR013655">
    <property type="entry name" value="PAS_fold_3"/>
</dbReference>
<dbReference type="CDD" id="cd17546">
    <property type="entry name" value="REC_hyHK_CKI1_RcsC-like"/>
    <property type="match status" value="1"/>
</dbReference>
<dbReference type="SMART" id="SM00388">
    <property type="entry name" value="HisKA"/>
    <property type="match status" value="1"/>
</dbReference>
<feature type="modified residue" description="4-aspartylphosphate" evidence="19">
    <location>
        <position position="1189"/>
    </location>
</feature>
<dbReference type="InterPro" id="IPR001610">
    <property type="entry name" value="PAC"/>
</dbReference>
<dbReference type="InterPro" id="IPR008207">
    <property type="entry name" value="Sig_transdc_His_kin_Hpt_dom"/>
</dbReference>
<dbReference type="Pfam" id="PF01627">
    <property type="entry name" value="Hpt"/>
    <property type="match status" value="1"/>
</dbReference>
<dbReference type="SUPFAM" id="SSF52172">
    <property type="entry name" value="CheY-like"/>
    <property type="match status" value="2"/>
</dbReference>
<dbReference type="InterPro" id="IPR003661">
    <property type="entry name" value="HisK_dim/P_dom"/>
</dbReference>
<keyword evidence="6 19" id="KW-0597">Phosphoprotein</keyword>
<dbReference type="SMART" id="SM00448">
    <property type="entry name" value="REC"/>
    <property type="match status" value="2"/>
</dbReference>
<dbReference type="CDD" id="cd00156">
    <property type="entry name" value="REC"/>
    <property type="match status" value="1"/>
</dbReference>
<feature type="domain" description="HPt" evidence="25">
    <location>
        <begin position="1296"/>
        <end position="1394"/>
    </location>
</feature>
<dbReference type="SMART" id="SM00091">
    <property type="entry name" value="PAS"/>
    <property type="match status" value="4"/>
</dbReference>
<dbReference type="InterPro" id="IPR004358">
    <property type="entry name" value="Sig_transdc_His_kin-like_C"/>
</dbReference>
<dbReference type="PANTHER" id="PTHR45339:SF1">
    <property type="entry name" value="HYBRID SIGNAL TRANSDUCTION HISTIDINE KINASE J"/>
    <property type="match status" value="1"/>
</dbReference>
<evidence type="ECO:0000259" key="21">
    <source>
        <dbReference type="PROSITE" id="PS50109"/>
    </source>
</evidence>
<evidence type="ECO:0000256" key="4">
    <source>
        <dbReference type="ARBA" id="ARBA00022475"/>
    </source>
</evidence>
<dbReference type="PANTHER" id="PTHR45339">
    <property type="entry name" value="HYBRID SIGNAL TRANSDUCTION HISTIDINE KINASE J"/>
    <property type="match status" value="1"/>
</dbReference>
<dbReference type="FunFam" id="2.10.70.100:FF:000001">
    <property type="entry name" value="Sensory transduction histidine kinase"/>
    <property type="match status" value="1"/>
</dbReference>
<feature type="domain" description="PAS" evidence="23">
    <location>
        <begin position="243"/>
        <end position="313"/>
    </location>
</feature>
<comment type="subcellular location">
    <subcellularLocation>
        <location evidence="2">Cell inner membrane</location>
        <topology evidence="2">Multi-pass membrane protein</topology>
    </subcellularLocation>
</comment>